<dbReference type="EMBL" id="WKMW01000017">
    <property type="protein sequence ID" value="MRY85819.1"/>
    <property type="molecule type" value="Genomic_DNA"/>
</dbReference>
<evidence type="ECO:0000313" key="4">
    <source>
        <dbReference type="Proteomes" id="UP000095332"/>
    </source>
</evidence>
<dbReference type="SUPFAM" id="SSF82679">
    <property type="entry name" value="N-utilization substance G protein NusG, N-terminal domain"/>
    <property type="match status" value="1"/>
</dbReference>
<reference evidence="1 4" key="1">
    <citation type="submission" date="2015-09" db="EMBL/GenBank/DDBJ databases">
        <authorList>
            <consortium name="Pathogen Informatics"/>
        </authorList>
    </citation>
    <scope>NUCLEOTIDE SEQUENCE [LARGE SCALE GENOMIC DNA]</scope>
    <source>
        <strain evidence="1 4">2789STDY5834948</strain>
    </source>
</reference>
<dbReference type="Gene3D" id="3.30.70.940">
    <property type="entry name" value="NusG, N-terminal domain"/>
    <property type="match status" value="1"/>
</dbReference>
<evidence type="ECO:0000313" key="1">
    <source>
        <dbReference type="EMBL" id="CUQ56765.1"/>
    </source>
</evidence>
<dbReference type="EMBL" id="CZBM01000031">
    <property type="protein sequence ID" value="CUQ56765.1"/>
    <property type="molecule type" value="Genomic_DNA"/>
</dbReference>
<dbReference type="Proteomes" id="UP000471216">
    <property type="component" value="Unassembled WGS sequence"/>
</dbReference>
<dbReference type="Proteomes" id="UP000450599">
    <property type="component" value="Unassembled WGS sequence"/>
</dbReference>
<dbReference type="RefSeq" id="WP_057329623.1">
    <property type="nucleotide sequence ID" value="NZ_CZBM01000031.1"/>
</dbReference>
<sequence>MPTRILRNDRPKGGLIQAGKRHDLKAVRWYVLTLPTAAGGRRDRISPSKGLDVELSRRERRGEALFEYFAPSYVEVRKVGGKLVNTRRPLLFNYVFIRSSVEEIFRMKQALPLYNFLPRVSSGSTTYFPHLLDQEMANLRWVAEAYSNELPVYVPESTRLLKGDRVRITSGYFTGMEAEVVIQPGGGHKEVMARILDCMWVPLFEVKAGEYELIELNAKSKHVYTHLDNDRLSEGLHEALGRYHASGSVCEEDRRLAGEVLRGYASLRAETDVMRCKLCALLLPTYKLSGDEEAFVRLHDTMRGLLPVVKAPQSRALLLVTLYGCTDNALYRRMAHELVDPWQVDPSPKKSKLSLIRRLGDYDRWLGHESVDS</sequence>
<proteinExistence type="predicted"/>
<name>A0A174XJD5_PARDI</name>
<dbReference type="Proteomes" id="UP000095332">
    <property type="component" value="Unassembled WGS sequence"/>
</dbReference>
<organism evidence="1 4">
    <name type="scientific">Parabacteroides distasonis</name>
    <dbReference type="NCBI Taxonomy" id="823"/>
    <lineage>
        <taxon>Bacteria</taxon>
        <taxon>Pseudomonadati</taxon>
        <taxon>Bacteroidota</taxon>
        <taxon>Bacteroidia</taxon>
        <taxon>Bacteroidales</taxon>
        <taxon>Tannerellaceae</taxon>
        <taxon>Parabacteroides</taxon>
    </lineage>
</organism>
<accession>A0A174XJD5</accession>
<evidence type="ECO:0000313" key="2">
    <source>
        <dbReference type="EMBL" id="MRY85819.1"/>
    </source>
</evidence>
<evidence type="ECO:0000313" key="3">
    <source>
        <dbReference type="EMBL" id="MRZ07932.1"/>
    </source>
</evidence>
<protein>
    <submittedName>
        <fullName evidence="2">Transcriptional regulator</fullName>
    </submittedName>
</protein>
<dbReference type="AlphaFoldDB" id="A0A174XJD5"/>
<gene>
    <name evidence="1" type="ORF">ERS852560_04342</name>
    <name evidence="3" type="ORF">GKD54_17330</name>
    <name evidence="2" type="ORF">GKD58_16430</name>
</gene>
<evidence type="ECO:0000313" key="6">
    <source>
        <dbReference type="Proteomes" id="UP000471216"/>
    </source>
</evidence>
<evidence type="ECO:0000313" key="5">
    <source>
        <dbReference type="Proteomes" id="UP000450599"/>
    </source>
</evidence>
<dbReference type="InterPro" id="IPR036735">
    <property type="entry name" value="NGN_dom_sf"/>
</dbReference>
<dbReference type="EMBL" id="WKMX01000017">
    <property type="protein sequence ID" value="MRZ07932.1"/>
    <property type="molecule type" value="Genomic_DNA"/>
</dbReference>
<reference evidence="5 6" key="2">
    <citation type="journal article" date="2019" name="Nat. Med.">
        <title>A library of human gut bacterial isolates paired with longitudinal multiomics data enables mechanistic microbiome research.</title>
        <authorList>
            <person name="Poyet M."/>
            <person name="Groussin M."/>
            <person name="Gibbons S.M."/>
            <person name="Avila-Pacheco J."/>
            <person name="Jiang X."/>
            <person name="Kearney S.M."/>
            <person name="Perrotta A.R."/>
            <person name="Berdy B."/>
            <person name="Zhao S."/>
            <person name="Lieberman T.D."/>
            <person name="Swanson P.K."/>
            <person name="Smith M."/>
            <person name="Roesemann S."/>
            <person name="Alexander J.E."/>
            <person name="Rich S.A."/>
            <person name="Livny J."/>
            <person name="Vlamakis H."/>
            <person name="Clish C."/>
            <person name="Bullock K."/>
            <person name="Deik A."/>
            <person name="Scott J."/>
            <person name="Pierce K.A."/>
            <person name="Xavier R.J."/>
            <person name="Alm E.J."/>
        </authorList>
    </citation>
    <scope>NUCLEOTIDE SEQUENCE [LARGE SCALE GENOMIC DNA]</scope>
    <source>
        <strain evidence="3 6">BIOML-A10</strain>
        <strain evidence="2 5">BIOML-A11</strain>
    </source>
</reference>
<dbReference type="GO" id="GO:0006354">
    <property type="term" value="P:DNA-templated transcription elongation"/>
    <property type="evidence" value="ECO:0007669"/>
    <property type="project" value="InterPro"/>
</dbReference>